<dbReference type="RefSeq" id="XP_015075466.1">
    <property type="nucleotide sequence ID" value="XM_015219980.1"/>
</dbReference>
<dbReference type="Pfam" id="PF16312">
    <property type="entry name" value="Oberon_cc"/>
    <property type="match status" value="1"/>
</dbReference>
<gene>
    <name evidence="5" type="primary">LOC107019503</name>
</gene>
<feature type="coiled-coil region" evidence="1">
    <location>
        <begin position="60"/>
        <end position="122"/>
    </location>
</feature>
<dbReference type="InterPro" id="IPR032535">
    <property type="entry name" value="Oberon_CC"/>
</dbReference>
<keyword evidence="2" id="KW-0812">Transmembrane</keyword>
<dbReference type="GeneID" id="107019503"/>
<keyword evidence="2" id="KW-0472">Membrane</keyword>
<dbReference type="InterPro" id="IPR004082">
    <property type="entry name" value="OBERON"/>
</dbReference>
<keyword evidence="1" id="KW-0175">Coiled coil</keyword>
<keyword evidence="4" id="KW-1185">Reference proteome</keyword>
<sequence length="200" mass="23130">MDIAEFLLYVFTATLGGMSLCSANGLYFLCEELDMDSLNNSEAGNSSSLVQPQEVCDRIIQVLQEEMQKMESVADEKMKMLKKARIALEVCDNELEEKTKEVERLKLERQQKRLELDELDSIVRLKQAEADMFQVKADETRREADRLQMIAQSKLGESEDDYASRYLQQRLSEAEAEKQYLVEKMKLQDHSSHPYQSDDN</sequence>
<evidence type="ECO:0000259" key="3">
    <source>
        <dbReference type="Pfam" id="PF16312"/>
    </source>
</evidence>
<evidence type="ECO:0000313" key="4">
    <source>
        <dbReference type="Proteomes" id="UP000694930"/>
    </source>
</evidence>
<dbReference type="Proteomes" id="UP000694930">
    <property type="component" value="Chromosome 5"/>
</dbReference>
<proteinExistence type="predicted"/>
<evidence type="ECO:0000256" key="2">
    <source>
        <dbReference type="SAM" id="Phobius"/>
    </source>
</evidence>
<feature type="transmembrane region" description="Helical" evidence="2">
    <location>
        <begin position="6"/>
        <end position="29"/>
    </location>
</feature>
<evidence type="ECO:0000256" key="1">
    <source>
        <dbReference type="SAM" id="Coils"/>
    </source>
</evidence>
<reference evidence="5" key="2">
    <citation type="submission" date="2025-08" db="UniProtKB">
        <authorList>
            <consortium name="RefSeq"/>
        </authorList>
    </citation>
    <scope>IDENTIFICATION</scope>
</reference>
<dbReference type="PANTHER" id="PTHR21736">
    <property type="entry name" value="VERNALIZATION-INSENSITIVE PROTEIN 3"/>
    <property type="match status" value="1"/>
</dbReference>
<keyword evidence="2" id="KW-1133">Transmembrane helix</keyword>
<accession>A0ABM1GSV4</accession>
<name>A0ABM1GSV4_SOLPN</name>
<organism evidence="4 5">
    <name type="scientific">Solanum pennellii</name>
    <name type="common">Tomato</name>
    <name type="synonym">Lycopersicon pennellii</name>
    <dbReference type="NCBI Taxonomy" id="28526"/>
    <lineage>
        <taxon>Eukaryota</taxon>
        <taxon>Viridiplantae</taxon>
        <taxon>Streptophyta</taxon>
        <taxon>Embryophyta</taxon>
        <taxon>Tracheophyta</taxon>
        <taxon>Spermatophyta</taxon>
        <taxon>Magnoliopsida</taxon>
        <taxon>eudicotyledons</taxon>
        <taxon>Gunneridae</taxon>
        <taxon>Pentapetalae</taxon>
        <taxon>asterids</taxon>
        <taxon>lamiids</taxon>
        <taxon>Solanales</taxon>
        <taxon>Solanaceae</taxon>
        <taxon>Solanoideae</taxon>
        <taxon>Solaneae</taxon>
        <taxon>Solanum</taxon>
        <taxon>Solanum subgen. Lycopersicon</taxon>
    </lineage>
</organism>
<protein>
    <submittedName>
        <fullName evidence="5">Protein OBERON 2-like</fullName>
    </submittedName>
</protein>
<evidence type="ECO:0000313" key="5">
    <source>
        <dbReference type="RefSeq" id="XP_015075466.1"/>
    </source>
</evidence>
<dbReference type="PRINTS" id="PR01544">
    <property type="entry name" value="ARATH130DUF"/>
</dbReference>
<feature type="domain" description="Oberon coiled-coil region" evidence="3">
    <location>
        <begin position="82"/>
        <end position="196"/>
    </location>
</feature>
<reference evidence="4" key="1">
    <citation type="journal article" date="2014" name="Nat. Genet.">
        <title>The genome of the stress-tolerant wild tomato species Solanum pennellii.</title>
        <authorList>
            <person name="Bolger A."/>
            <person name="Scossa F."/>
            <person name="Bolger M.E."/>
            <person name="Lanz C."/>
            <person name="Maumus F."/>
            <person name="Tohge T."/>
            <person name="Quesneville H."/>
            <person name="Alseekh S."/>
            <person name="Sorensen I."/>
            <person name="Lichtenstein G."/>
            <person name="Fich E.A."/>
            <person name="Conte M."/>
            <person name="Keller H."/>
            <person name="Schneeberger K."/>
            <person name="Schwacke R."/>
            <person name="Ofner I."/>
            <person name="Vrebalov J."/>
            <person name="Xu Y."/>
            <person name="Osorio S."/>
            <person name="Aflitos S.A."/>
            <person name="Schijlen E."/>
            <person name="Jimenez-Gomez J.M."/>
            <person name="Ryngajllo M."/>
            <person name="Kimura S."/>
            <person name="Kumar R."/>
            <person name="Koenig D."/>
            <person name="Headland L.R."/>
            <person name="Maloof J.N."/>
            <person name="Sinha N."/>
            <person name="van Ham R.C."/>
            <person name="Lankhorst R.K."/>
            <person name="Mao L."/>
            <person name="Vogel A."/>
            <person name="Arsova B."/>
            <person name="Panstruga R."/>
            <person name="Fei Z."/>
            <person name="Rose J.K."/>
            <person name="Zamir D."/>
            <person name="Carrari F."/>
            <person name="Giovannoni J.J."/>
            <person name="Weigel D."/>
            <person name="Usadel B."/>
            <person name="Fernie A.R."/>
        </authorList>
    </citation>
    <scope>NUCLEOTIDE SEQUENCE [LARGE SCALE GENOMIC DNA]</scope>
    <source>
        <strain evidence="4">cv. LA0716</strain>
    </source>
</reference>
<dbReference type="PANTHER" id="PTHR21736:SF36">
    <property type="entry name" value="PROTEIN OBERON 2-LIKE"/>
    <property type="match status" value="1"/>
</dbReference>